<name>A0A1J1IVP0_9DIPT</name>
<dbReference type="EMBL" id="CVRI01000058">
    <property type="protein sequence ID" value="CRL02601.1"/>
    <property type="molecule type" value="Genomic_DNA"/>
</dbReference>
<gene>
    <name evidence="1" type="ORF">CLUMA_CG016032</name>
</gene>
<evidence type="ECO:0000313" key="2">
    <source>
        <dbReference type="Proteomes" id="UP000183832"/>
    </source>
</evidence>
<keyword evidence="2" id="KW-1185">Reference proteome</keyword>
<reference evidence="1 2" key="1">
    <citation type="submission" date="2015-04" db="EMBL/GenBank/DDBJ databases">
        <authorList>
            <person name="Syromyatnikov M.Y."/>
            <person name="Popov V.N."/>
        </authorList>
    </citation>
    <scope>NUCLEOTIDE SEQUENCE [LARGE SCALE GENOMIC DNA]</scope>
</reference>
<dbReference type="AlphaFoldDB" id="A0A1J1IVP0"/>
<accession>A0A1J1IVP0</accession>
<evidence type="ECO:0000313" key="1">
    <source>
        <dbReference type="EMBL" id="CRL02601.1"/>
    </source>
</evidence>
<protein>
    <submittedName>
        <fullName evidence="1">CLUMA_CG016032, isoform A</fullName>
    </submittedName>
</protein>
<organism evidence="1 2">
    <name type="scientific">Clunio marinus</name>
    <dbReference type="NCBI Taxonomy" id="568069"/>
    <lineage>
        <taxon>Eukaryota</taxon>
        <taxon>Metazoa</taxon>
        <taxon>Ecdysozoa</taxon>
        <taxon>Arthropoda</taxon>
        <taxon>Hexapoda</taxon>
        <taxon>Insecta</taxon>
        <taxon>Pterygota</taxon>
        <taxon>Neoptera</taxon>
        <taxon>Endopterygota</taxon>
        <taxon>Diptera</taxon>
        <taxon>Nematocera</taxon>
        <taxon>Chironomoidea</taxon>
        <taxon>Chironomidae</taxon>
        <taxon>Clunio</taxon>
    </lineage>
</organism>
<dbReference type="OrthoDB" id="1658288at2759"/>
<sequence length="87" mass="9974">MKNDRGTCSFSYALLVEPHASHIIDYATILGFTSTCFGVHFYESCPLRQVLDKQRKVEANKVEMILSVFNFVNFYTTDLLSAFVRID</sequence>
<dbReference type="Proteomes" id="UP000183832">
    <property type="component" value="Unassembled WGS sequence"/>
</dbReference>
<proteinExistence type="predicted"/>